<dbReference type="Proteomes" id="UP000285575">
    <property type="component" value="Unassembled WGS sequence"/>
</dbReference>
<dbReference type="SUPFAM" id="SSF81296">
    <property type="entry name" value="E set domains"/>
    <property type="match status" value="1"/>
</dbReference>
<feature type="compositionally biased region" description="Basic and acidic residues" evidence="4">
    <location>
        <begin position="136"/>
        <end position="147"/>
    </location>
</feature>
<evidence type="ECO:0000256" key="1">
    <source>
        <dbReference type="ARBA" id="ARBA00008061"/>
    </source>
</evidence>
<proteinExistence type="inferred from homology"/>
<reference evidence="6 7" key="1">
    <citation type="submission" date="2019-01" db="EMBL/GenBank/DDBJ databases">
        <authorList>
            <person name="Chen W.-M."/>
        </authorList>
    </citation>
    <scope>NUCLEOTIDE SEQUENCE [LARGE SCALE GENOMIC DNA]</scope>
    <source>
        <strain evidence="6 7">KYPY4</strain>
    </source>
</reference>
<dbReference type="InterPro" id="IPR013780">
    <property type="entry name" value="Glyco_hydro_b"/>
</dbReference>
<dbReference type="Gene3D" id="3.20.20.80">
    <property type="entry name" value="Glycosidases"/>
    <property type="match status" value="1"/>
</dbReference>
<dbReference type="GO" id="GO:0005980">
    <property type="term" value="P:glycogen catabolic process"/>
    <property type="evidence" value="ECO:0007669"/>
    <property type="project" value="InterPro"/>
</dbReference>
<evidence type="ECO:0000256" key="4">
    <source>
        <dbReference type="SAM" id="MobiDB-lite"/>
    </source>
</evidence>
<dbReference type="CDD" id="cd11326">
    <property type="entry name" value="AmyAc_Glg_debranch"/>
    <property type="match status" value="1"/>
</dbReference>
<dbReference type="InterPro" id="IPR044505">
    <property type="entry name" value="GlgX_Isoamylase_N_E_set"/>
</dbReference>
<dbReference type="InterPro" id="IPR017853">
    <property type="entry name" value="GH"/>
</dbReference>
<dbReference type="SMART" id="SM00642">
    <property type="entry name" value="Aamy"/>
    <property type="match status" value="1"/>
</dbReference>
<dbReference type="EMBL" id="SACR01000003">
    <property type="protein sequence ID" value="RVU46069.1"/>
    <property type="molecule type" value="Genomic_DNA"/>
</dbReference>
<dbReference type="PANTHER" id="PTHR43002">
    <property type="entry name" value="GLYCOGEN DEBRANCHING ENZYME"/>
    <property type="match status" value="1"/>
</dbReference>
<keyword evidence="7" id="KW-1185">Reference proteome</keyword>
<dbReference type="InterPro" id="IPR014756">
    <property type="entry name" value="Ig_E-set"/>
</dbReference>
<dbReference type="InterPro" id="IPR006047">
    <property type="entry name" value="GH13_cat_dom"/>
</dbReference>
<keyword evidence="2" id="KW-0378">Hydrolase</keyword>
<dbReference type="Gene3D" id="2.60.40.10">
    <property type="entry name" value="Immunoglobulins"/>
    <property type="match status" value="1"/>
</dbReference>
<sequence>MDRLTRPALPTTAAGAAAHGTVLEPGRPWPMGAHFDGSGVNFAVFSAHATKLELCLFDENGEHELQRLALPVQTGDVWHGRLPGAMPGLVYGLRAHGPWRPDRGHRFNPKKLLLDPWARAIVTPPGGFDPAGPHLGADREHPQHPDATDNGPLAHKARVVHDTPDWQGDRPPATPLLDSVVYEVHVRGFSKRLPGVPEAERGTYAGLASEAAIAHFKRLGITAVSLLPVLQILDEPRLREMGLVNYWGYNTLGFFCPDPRYAATAHPRQEFREMVRKLHAAGIEVLLDVVFNHTPEGDERGPTLSWRGLDNASYYRLPDQRQHYENWSGCGNTLDVRHPRVLQLVMDSLRHWVQDFHVDGFRFDLAPVLGRGSPFFERDGPFFKAVLQDPVLQGIKLIAEPWDLGPGGYQLGQFPRGWLEWNDRFRDTARAFWLGGDCTRGEFALRLAGSSDLFQARRRSPLESVNYVVSHDGFTLHDLVSYDLRHNEANGENNRDGHGHNLSWNCGWEGPTTDPAVLQLRARLKRALLATVLLAQGTPMLAAGDELGHSQGGNNNPYCQDNATTWIDWAAADQDLIDFTAHLLALRRRLLPLGAQWYSGLPDAQGLADLAWQRRTGEPMAPEHWDNRMSRILGAWIGQPGRGGAPLLLLVNGRAMDASFQLPPGDWVAELDTTAADGRSPWRRNGAASLMLGARSVMLLRDHAAAPQAAAGTPPARP</sequence>
<feature type="region of interest" description="Disordered" evidence="4">
    <location>
        <begin position="129"/>
        <end position="152"/>
    </location>
</feature>
<dbReference type="Pfam" id="PF02922">
    <property type="entry name" value="CBM_48"/>
    <property type="match status" value="1"/>
</dbReference>
<comment type="similarity">
    <text evidence="1">Belongs to the glycosyl hydrolase 13 family.</text>
</comment>
<dbReference type="InterPro" id="IPR011837">
    <property type="entry name" value="Glycogen_debranch_GlgX"/>
</dbReference>
<feature type="domain" description="Glycosyl hydrolase family 13 catalytic" evidence="5">
    <location>
        <begin position="183"/>
        <end position="587"/>
    </location>
</feature>
<dbReference type="RefSeq" id="WP_128228436.1">
    <property type="nucleotide sequence ID" value="NZ_SACR01000003.1"/>
</dbReference>
<dbReference type="OrthoDB" id="9800174at2"/>
<keyword evidence="3" id="KW-0326">Glycosidase</keyword>
<dbReference type="SUPFAM" id="SSF51445">
    <property type="entry name" value="(Trans)glycosidases"/>
    <property type="match status" value="1"/>
</dbReference>
<dbReference type="InterPro" id="IPR004193">
    <property type="entry name" value="Glyco_hydro_13_N"/>
</dbReference>
<dbReference type="SUPFAM" id="SSF51011">
    <property type="entry name" value="Glycosyl hydrolase domain"/>
    <property type="match status" value="1"/>
</dbReference>
<dbReference type="NCBIfam" id="TIGR02100">
    <property type="entry name" value="glgX_debranch"/>
    <property type="match status" value="1"/>
</dbReference>
<evidence type="ECO:0000313" key="6">
    <source>
        <dbReference type="EMBL" id="RVU46069.1"/>
    </source>
</evidence>
<organism evidence="6 7">
    <name type="scientific">Rubrivivax rivuli</name>
    <dbReference type="NCBI Taxonomy" id="1862385"/>
    <lineage>
        <taxon>Bacteria</taxon>
        <taxon>Pseudomonadati</taxon>
        <taxon>Pseudomonadota</taxon>
        <taxon>Betaproteobacteria</taxon>
        <taxon>Burkholderiales</taxon>
        <taxon>Sphaerotilaceae</taxon>
        <taxon>Rubrivivax</taxon>
    </lineage>
</organism>
<accession>A0A437RH52</accession>
<comment type="caution">
    <text evidence="6">The sequence shown here is derived from an EMBL/GenBank/DDBJ whole genome shotgun (WGS) entry which is preliminary data.</text>
</comment>
<evidence type="ECO:0000256" key="2">
    <source>
        <dbReference type="ARBA" id="ARBA00022801"/>
    </source>
</evidence>
<dbReference type="Pfam" id="PF00128">
    <property type="entry name" value="Alpha-amylase"/>
    <property type="match status" value="1"/>
</dbReference>
<evidence type="ECO:0000256" key="3">
    <source>
        <dbReference type="ARBA" id="ARBA00023295"/>
    </source>
</evidence>
<evidence type="ECO:0000313" key="7">
    <source>
        <dbReference type="Proteomes" id="UP000285575"/>
    </source>
</evidence>
<name>A0A437RH52_9BURK</name>
<dbReference type="GO" id="GO:0004135">
    <property type="term" value="F:amylo-alpha-1,6-glucosidase activity"/>
    <property type="evidence" value="ECO:0007669"/>
    <property type="project" value="InterPro"/>
</dbReference>
<dbReference type="AlphaFoldDB" id="A0A437RH52"/>
<gene>
    <name evidence="6" type="primary">glgX</name>
    <name evidence="6" type="ORF">EOE66_09350</name>
</gene>
<dbReference type="Gene3D" id="2.60.40.1180">
    <property type="entry name" value="Golgi alpha-mannosidase II"/>
    <property type="match status" value="1"/>
</dbReference>
<evidence type="ECO:0000259" key="5">
    <source>
        <dbReference type="SMART" id="SM00642"/>
    </source>
</evidence>
<protein>
    <submittedName>
        <fullName evidence="6">Glycogen debranching enzyme GlgX</fullName>
    </submittedName>
</protein>
<dbReference type="InterPro" id="IPR013783">
    <property type="entry name" value="Ig-like_fold"/>
</dbReference>
<dbReference type="CDD" id="cd02856">
    <property type="entry name" value="E_set_GDE_Isoamylase_N"/>
    <property type="match status" value="1"/>
</dbReference>